<dbReference type="InterPro" id="IPR000259">
    <property type="entry name" value="Adhesion_dom_fimbrial"/>
</dbReference>
<dbReference type="PANTHER" id="PTHR33420">
    <property type="entry name" value="FIMBRIAL SUBUNIT ELFA-RELATED"/>
    <property type="match status" value="1"/>
</dbReference>
<evidence type="ECO:0000256" key="3">
    <source>
        <dbReference type="ARBA" id="ARBA00022729"/>
    </source>
</evidence>
<gene>
    <name evidence="6" type="ORF">KPZU09_33490</name>
</gene>
<evidence type="ECO:0000256" key="1">
    <source>
        <dbReference type="ARBA" id="ARBA00004561"/>
    </source>
</evidence>
<evidence type="ECO:0000313" key="6">
    <source>
        <dbReference type="EMBL" id="GHK53613.1"/>
    </source>
</evidence>
<dbReference type="Pfam" id="PF00419">
    <property type="entry name" value="Fimbrial"/>
    <property type="match status" value="1"/>
</dbReference>
<keyword evidence="3" id="KW-0732">Signal</keyword>
<accession>A0A919HS16</accession>
<dbReference type="GO" id="GO:0043709">
    <property type="term" value="P:cell adhesion involved in single-species biofilm formation"/>
    <property type="evidence" value="ECO:0007669"/>
    <property type="project" value="TreeGrafter"/>
</dbReference>
<dbReference type="PANTHER" id="PTHR33420:SF12">
    <property type="entry name" value="FIMBRIN-LIKE PROTEIN FIMI-RELATED"/>
    <property type="match status" value="1"/>
</dbReference>
<evidence type="ECO:0000256" key="4">
    <source>
        <dbReference type="ARBA" id="ARBA00023263"/>
    </source>
</evidence>
<sequence>MAVPGSARRRRQAGDIYSIDRLPGIGYSFQMGEQDGINFDPLFTAWPSAPVFSGQRAFQAENKKPTIYFWRIADNGGLPPPGEYCLNDYLGDIYLGGVQAMRFSVSGLCIQVKSPTCKITDDSKNINVFLGRHNKTAFTGLNSTTAPVPFNINLTNCENVGSVFMQFNATVDSAVTANEVIKIDDQPEGASGLGVQILSAGGSLVPLNQVSQVWSGKKGSQTNYRLSYQARYIQTQPAVTAGEANASATFVVTYN</sequence>
<dbReference type="AlphaFoldDB" id="A0A919HS16"/>
<dbReference type="InterPro" id="IPR036937">
    <property type="entry name" value="Adhesion_dom_fimbrial_sf"/>
</dbReference>
<evidence type="ECO:0000256" key="2">
    <source>
        <dbReference type="ARBA" id="ARBA00006671"/>
    </source>
</evidence>
<keyword evidence="4" id="KW-0281">Fimbrium</keyword>
<proteinExistence type="inferred from homology"/>
<dbReference type="SUPFAM" id="SSF49401">
    <property type="entry name" value="Bacterial adhesins"/>
    <property type="match status" value="1"/>
</dbReference>
<organism evidence="6 7">
    <name type="scientific">Klebsiella pneumoniae</name>
    <dbReference type="NCBI Taxonomy" id="573"/>
    <lineage>
        <taxon>Bacteria</taxon>
        <taxon>Pseudomonadati</taxon>
        <taxon>Pseudomonadota</taxon>
        <taxon>Gammaproteobacteria</taxon>
        <taxon>Enterobacterales</taxon>
        <taxon>Enterobacteriaceae</taxon>
        <taxon>Klebsiella/Raoultella group</taxon>
        <taxon>Klebsiella</taxon>
        <taxon>Klebsiella pneumoniae complex</taxon>
    </lineage>
</organism>
<dbReference type="InterPro" id="IPR008966">
    <property type="entry name" value="Adhesion_dom_sf"/>
</dbReference>
<comment type="subcellular location">
    <subcellularLocation>
        <location evidence="1">Fimbrium</location>
    </subcellularLocation>
</comment>
<comment type="caution">
    <text evidence="6">The sequence shown here is derived from an EMBL/GenBank/DDBJ whole genome shotgun (WGS) entry which is preliminary data.</text>
</comment>
<dbReference type="GO" id="GO:0009289">
    <property type="term" value="C:pilus"/>
    <property type="evidence" value="ECO:0007669"/>
    <property type="project" value="UniProtKB-SubCell"/>
</dbReference>
<evidence type="ECO:0000313" key="7">
    <source>
        <dbReference type="Proteomes" id="UP000655094"/>
    </source>
</evidence>
<dbReference type="InterPro" id="IPR050263">
    <property type="entry name" value="Bact_Fimbrial_Adh_Pro"/>
</dbReference>
<name>A0A919HS16_KLEPN</name>
<evidence type="ECO:0000259" key="5">
    <source>
        <dbReference type="Pfam" id="PF00419"/>
    </source>
</evidence>
<reference evidence="6" key="1">
    <citation type="submission" date="2020-10" db="EMBL/GenBank/DDBJ databases">
        <title>Genome Sequence of ESBL Producing Zambian Clinical Strains.</title>
        <authorList>
            <person name="Shawa M."/>
            <person name="Furuta Y."/>
            <person name="Simbotwe M."/>
            <person name="Mulenga E."/>
            <person name="Mubanga M."/>
            <person name="Mulenga G."/>
            <person name="Kaile C."/>
            <person name="Zorigt T."/>
            <person name="Hang'ombe B."/>
            <person name="Higashi H."/>
        </authorList>
    </citation>
    <scope>NUCLEOTIDE SEQUENCE</scope>
    <source>
        <strain evidence="6">Zam_UTH_09</strain>
    </source>
</reference>
<dbReference type="Gene3D" id="2.60.40.1090">
    <property type="entry name" value="Fimbrial-type adhesion domain"/>
    <property type="match status" value="1"/>
</dbReference>
<protein>
    <recommendedName>
        <fullName evidence="5">Fimbrial-type adhesion domain-containing protein</fullName>
    </recommendedName>
</protein>
<dbReference type="Proteomes" id="UP000655094">
    <property type="component" value="Unassembled WGS sequence"/>
</dbReference>
<dbReference type="EMBL" id="BNFF01000001">
    <property type="protein sequence ID" value="GHK53613.1"/>
    <property type="molecule type" value="Genomic_DNA"/>
</dbReference>
<feature type="domain" description="Fimbrial-type adhesion" evidence="5">
    <location>
        <begin position="112"/>
        <end position="254"/>
    </location>
</feature>
<comment type="similarity">
    <text evidence="2">Belongs to the fimbrial protein family.</text>
</comment>